<dbReference type="AlphaFoldDB" id="A0A915BCZ8"/>
<evidence type="ECO:0000313" key="2">
    <source>
        <dbReference type="WBParaSite" id="PgR035X_g001_t01"/>
    </source>
</evidence>
<evidence type="ECO:0000313" key="1">
    <source>
        <dbReference type="Proteomes" id="UP000887569"/>
    </source>
</evidence>
<reference evidence="2" key="1">
    <citation type="submission" date="2022-11" db="UniProtKB">
        <authorList>
            <consortium name="WormBaseParasite"/>
        </authorList>
    </citation>
    <scope>IDENTIFICATION</scope>
</reference>
<proteinExistence type="predicted"/>
<dbReference type="WBParaSite" id="PgR035X_g001_t01">
    <property type="protein sequence ID" value="PgR035X_g001_t01"/>
    <property type="gene ID" value="PgR035X_g001"/>
</dbReference>
<accession>A0A915BCZ8</accession>
<protein>
    <submittedName>
        <fullName evidence="2">Ovule protein</fullName>
    </submittedName>
</protein>
<organism evidence="1 2">
    <name type="scientific">Parascaris univalens</name>
    <name type="common">Nematode worm</name>
    <dbReference type="NCBI Taxonomy" id="6257"/>
    <lineage>
        <taxon>Eukaryota</taxon>
        <taxon>Metazoa</taxon>
        <taxon>Ecdysozoa</taxon>
        <taxon>Nematoda</taxon>
        <taxon>Chromadorea</taxon>
        <taxon>Rhabditida</taxon>
        <taxon>Spirurina</taxon>
        <taxon>Ascaridomorpha</taxon>
        <taxon>Ascaridoidea</taxon>
        <taxon>Ascarididae</taxon>
        <taxon>Parascaris</taxon>
    </lineage>
</organism>
<sequence>SDCNVCWNLFVDIISGCTFVISCSHMHRLPLFFFRTHGTSSMNCVCCSIRNCSVKL</sequence>
<dbReference type="Proteomes" id="UP000887569">
    <property type="component" value="Unplaced"/>
</dbReference>
<keyword evidence="1" id="KW-1185">Reference proteome</keyword>
<name>A0A915BCZ8_PARUN</name>